<evidence type="ECO:0000313" key="3">
    <source>
        <dbReference type="Proteomes" id="UP001256108"/>
    </source>
</evidence>
<organism evidence="2 3">
    <name type="scientific">Taraxacum cytorhabdovirus 1</name>
    <dbReference type="NCBI Taxonomy" id="2950880"/>
    <lineage>
        <taxon>Viruses</taxon>
        <taxon>Riboviria</taxon>
        <taxon>Orthornavirae</taxon>
        <taxon>Negarnaviricota</taxon>
        <taxon>Haploviricotina</taxon>
        <taxon>Monjiviricetes</taxon>
        <taxon>Mononegavirales</taxon>
        <taxon>Rhabdoviridae</taxon>
        <taxon>Betarhabdovirinae</taxon>
        <taxon>Alphacytorhabdovirus</taxon>
        <taxon>Alphacytorhabdovirus taraxaci</taxon>
    </lineage>
</organism>
<feature type="transmembrane region" description="Helical" evidence="1">
    <location>
        <begin position="512"/>
        <end position="533"/>
    </location>
</feature>
<accession>A0AAE9MP98</accession>
<dbReference type="EMBL" id="OL472125">
    <property type="protein sequence ID" value="UTQ50616.1"/>
    <property type="molecule type" value="Viral_cRNA"/>
</dbReference>
<reference evidence="2" key="1">
    <citation type="journal article" date="2022" name="bioRxiv">
        <title>In-depth study of tomato and weed viromes reveals undiscovered plant virus diversity in an agroecosystem.</title>
        <authorList>
            <person name="Rivarez M.P.S."/>
            <person name="Pecman A."/>
            <person name="Bacnik K."/>
            <person name="Maksimovic Carvalho Ferreira O."/>
            <person name="Vucurovic A."/>
            <person name="Seljak G."/>
            <person name="Mehle N."/>
            <person name="Gutierrez-Aguirre I."/>
            <person name="Ravnikar M."/>
            <person name="Kutnjak D."/>
        </authorList>
    </citation>
    <scope>NUCLEOTIDE SEQUENCE</scope>
    <source>
        <strain evidence="2">PLE20SW</strain>
    </source>
</reference>
<sequence>MSANWFSVCLLIMTSYCLSTLSLSSEPPSEVYLRHTIAPVAICDDNKPVDPHKKIEECHTVCNFEPVSQGKAKVTIYKDNSGSKKYTAVMCEKWKLTQTFTQTWTFSTVKGDLVKERIKPSSDECTDLVGYRCPAHNCDYQLPTSLEEEYYYASTNTKTKEFVVLTTVPAIMLHYDGTFRIQIAHEKEAVRSSDSPWDTGSRVYMWADREAESCPFEAGMVVGCDRWKTGESMNYVCGNGRLAFEASGSIGISKHCAVGTRMSPEGIIYKEEKGEAATGYNAQRIAMVPDNKLSSDSETLRVLTSNSLMHLDSDMCSLGCEMSGLELRVARRQSTLIRTGAGYILLSPKGHGYDCAKAVQCSMVKPYKFCGNPPRIHVMCDGKFYFWDPTQSYILLDNGCHAPSQSENLYIHLGSKKYLIDDDLTIEVHTNETDSVRTVGYAINKGSLINYEDIPEIKASWVQAKGTQRSSIETNTTKDIDQHSLFNYSWLSPLKAVSTWVSNSINNIERGAVVLIIIIACVYISKPIISYILNQRHDVRAFSPVGIRRRRNEGVYEVEMI</sequence>
<proteinExistence type="predicted"/>
<dbReference type="Proteomes" id="UP001256108">
    <property type="component" value="Segment"/>
</dbReference>
<gene>
    <name evidence="2" type="primary">G</name>
</gene>
<evidence type="ECO:0000256" key="1">
    <source>
        <dbReference type="SAM" id="Phobius"/>
    </source>
</evidence>
<protein>
    <submittedName>
        <fullName evidence="2">Glycoprotein</fullName>
    </submittedName>
</protein>
<name>A0AAE9MP98_9RHAB</name>
<keyword evidence="1" id="KW-0472">Membrane</keyword>
<evidence type="ECO:0000313" key="2">
    <source>
        <dbReference type="EMBL" id="UTQ50616.1"/>
    </source>
</evidence>
<keyword evidence="3" id="KW-1185">Reference proteome</keyword>
<keyword evidence="1" id="KW-0812">Transmembrane</keyword>
<keyword evidence="1" id="KW-1133">Transmembrane helix</keyword>